<dbReference type="InterPro" id="IPR003593">
    <property type="entry name" value="AAA+_ATPase"/>
</dbReference>
<keyword evidence="5" id="KW-0479">Metal-binding</keyword>
<dbReference type="Proteomes" id="UP000176988">
    <property type="component" value="Unassembled WGS sequence"/>
</dbReference>
<dbReference type="SMART" id="SM00382">
    <property type="entry name" value="AAA"/>
    <property type="match status" value="1"/>
</dbReference>
<dbReference type="GO" id="GO:0046872">
    <property type="term" value="F:metal ion binding"/>
    <property type="evidence" value="ECO:0007669"/>
    <property type="project" value="UniProtKB-KW"/>
</dbReference>
<dbReference type="EMBL" id="MGFG01000020">
    <property type="protein sequence ID" value="OGM00967.1"/>
    <property type="molecule type" value="Genomic_DNA"/>
</dbReference>
<proteinExistence type="inferred from homology"/>
<keyword evidence="3 11" id="KW-0548">Nucleotidyltransferase</keyword>
<dbReference type="GO" id="GO:0005524">
    <property type="term" value="F:ATP binding"/>
    <property type="evidence" value="ECO:0007669"/>
    <property type="project" value="UniProtKB-KW"/>
</dbReference>
<feature type="domain" description="AAA+ ATPase" evidence="13">
    <location>
        <begin position="37"/>
        <end position="182"/>
    </location>
</feature>
<dbReference type="Gene3D" id="3.40.50.300">
    <property type="entry name" value="P-loop containing nucleotide triphosphate hydrolases"/>
    <property type="match status" value="1"/>
</dbReference>
<keyword evidence="2 11" id="KW-0808">Transferase</keyword>
<evidence type="ECO:0000256" key="2">
    <source>
        <dbReference type="ARBA" id="ARBA00022679"/>
    </source>
</evidence>
<keyword evidence="8 11" id="KW-0067">ATP-binding</keyword>
<evidence type="ECO:0000256" key="5">
    <source>
        <dbReference type="ARBA" id="ARBA00022723"/>
    </source>
</evidence>
<comment type="function">
    <text evidence="11">DNA polymerase III is a complex, multichain enzyme responsible for most of the replicative synthesis in bacteria. This DNA polymerase also exhibits 3' to 5' exonuclease activity.</text>
</comment>
<dbReference type="FunFam" id="3.40.50.300:FF:000014">
    <property type="entry name" value="DNA polymerase III subunit gamma/tau"/>
    <property type="match status" value="1"/>
</dbReference>
<dbReference type="SUPFAM" id="SSF48019">
    <property type="entry name" value="post-AAA+ oligomerization domain-like"/>
    <property type="match status" value="1"/>
</dbReference>
<evidence type="ECO:0000313" key="15">
    <source>
        <dbReference type="Proteomes" id="UP000176988"/>
    </source>
</evidence>
<dbReference type="PANTHER" id="PTHR11669">
    <property type="entry name" value="REPLICATION FACTOR C / DNA POLYMERASE III GAMMA-TAU SUBUNIT"/>
    <property type="match status" value="1"/>
</dbReference>
<feature type="region of interest" description="Disordered" evidence="12">
    <location>
        <begin position="421"/>
        <end position="447"/>
    </location>
</feature>
<dbReference type="AlphaFoldDB" id="A0A1F7WEJ1"/>
<keyword evidence="4 11" id="KW-0235">DNA replication</keyword>
<dbReference type="SUPFAM" id="SSF52540">
    <property type="entry name" value="P-loop containing nucleoside triphosphate hydrolases"/>
    <property type="match status" value="1"/>
</dbReference>
<dbReference type="InterPro" id="IPR027417">
    <property type="entry name" value="P-loop_NTPase"/>
</dbReference>
<dbReference type="NCBIfam" id="TIGR02397">
    <property type="entry name" value="dnaX_nterm"/>
    <property type="match status" value="1"/>
</dbReference>
<protein>
    <recommendedName>
        <fullName evidence="11">DNA polymerase III subunit gamma/tau</fullName>
        <ecNumber evidence="11">2.7.7.7</ecNumber>
    </recommendedName>
</protein>
<evidence type="ECO:0000256" key="4">
    <source>
        <dbReference type="ARBA" id="ARBA00022705"/>
    </source>
</evidence>
<comment type="subunit">
    <text evidence="11">DNA polymerase III contains a core (composed of alpha, epsilon and theta chains) that associates with a tau subunit. This core dimerizes to form the POLIII' complex. PolIII' associates with the gamma complex (composed of gamma, delta, delta', psi and chi chains) and with the beta chain to form the complete DNA polymerase III complex.</text>
</comment>
<keyword evidence="9 11" id="KW-0239">DNA-directed DNA polymerase</keyword>
<dbReference type="GO" id="GO:0006261">
    <property type="term" value="P:DNA-templated DNA replication"/>
    <property type="evidence" value="ECO:0007669"/>
    <property type="project" value="TreeGrafter"/>
</dbReference>
<evidence type="ECO:0000256" key="3">
    <source>
        <dbReference type="ARBA" id="ARBA00022695"/>
    </source>
</evidence>
<dbReference type="Gene3D" id="1.20.272.10">
    <property type="match status" value="1"/>
</dbReference>
<evidence type="ECO:0000259" key="13">
    <source>
        <dbReference type="SMART" id="SM00382"/>
    </source>
</evidence>
<comment type="caution">
    <text evidence="14">The sequence shown here is derived from an EMBL/GenBank/DDBJ whole genome shotgun (WGS) entry which is preliminary data.</text>
</comment>
<accession>A0A1F7WEJ1</accession>
<dbReference type="InterPro" id="IPR045085">
    <property type="entry name" value="HLD_clamp_pol_III_gamma_tau"/>
</dbReference>
<dbReference type="InterPro" id="IPR050238">
    <property type="entry name" value="DNA_Rep/Repair_Clamp_Loader"/>
</dbReference>
<reference evidence="14 15" key="1">
    <citation type="journal article" date="2016" name="Nat. Commun.">
        <title>Thousands of microbial genomes shed light on interconnected biogeochemical processes in an aquifer system.</title>
        <authorList>
            <person name="Anantharaman K."/>
            <person name="Brown C.T."/>
            <person name="Hug L.A."/>
            <person name="Sharon I."/>
            <person name="Castelle C.J."/>
            <person name="Probst A.J."/>
            <person name="Thomas B.C."/>
            <person name="Singh A."/>
            <person name="Wilkins M.J."/>
            <person name="Karaoz U."/>
            <person name="Brodie E.L."/>
            <person name="Williams K.H."/>
            <person name="Hubbard S.S."/>
            <person name="Banfield J.F."/>
        </authorList>
    </citation>
    <scope>NUCLEOTIDE SEQUENCE [LARGE SCALE GENOMIC DNA]</scope>
</reference>
<feature type="compositionally biased region" description="Basic and acidic residues" evidence="12">
    <location>
        <begin position="430"/>
        <end position="446"/>
    </location>
</feature>
<dbReference type="InterPro" id="IPR012763">
    <property type="entry name" value="DNA_pol_III_sug/sutau_N"/>
</dbReference>
<dbReference type="NCBIfam" id="NF004046">
    <property type="entry name" value="PRK05563.1"/>
    <property type="match status" value="1"/>
</dbReference>
<dbReference type="InterPro" id="IPR022754">
    <property type="entry name" value="DNA_pol_III_gamma-3"/>
</dbReference>
<dbReference type="GO" id="GO:0003887">
    <property type="term" value="F:DNA-directed DNA polymerase activity"/>
    <property type="evidence" value="ECO:0007669"/>
    <property type="project" value="UniProtKB-KW"/>
</dbReference>
<evidence type="ECO:0000256" key="8">
    <source>
        <dbReference type="ARBA" id="ARBA00022840"/>
    </source>
</evidence>
<dbReference type="PANTHER" id="PTHR11669:SF0">
    <property type="entry name" value="PROTEIN STICHEL-LIKE 2"/>
    <property type="match status" value="1"/>
</dbReference>
<evidence type="ECO:0000256" key="12">
    <source>
        <dbReference type="SAM" id="MobiDB-lite"/>
    </source>
</evidence>
<comment type="catalytic activity">
    <reaction evidence="10 11">
        <text>DNA(n) + a 2'-deoxyribonucleoside 5'-triphosphate = DNA(n+1) + diphosphate</text>
        <dbReference type="Rhea" id="RHEA:22508"/>
        <dbReference type="Rhea" id="RHEA-COMP:17339"/>
        <dbReference type="Rhea" id="RHEA-COMP:17340"/>
        <dbReference type="ChEBI" id="CHEBI:33019"/>
        <dbReference type="ChEBI" id="CHEBI:61560"/>
        <dbReference type="ChEBI" id="CHEBI:173112"/>
        <dbReference type="EC" id="2.7.7.7"/>
    </reaction>
</comment>
<dbReference type="STRING" id="1802424.A2480_03000"/>
<dbReference type="GO" id="GO:0003677">
    <property type="term" value="F:DNA binding"/>
    <property type="evidence" value="ECO:0007669"/>
    <property type="project" value="InterPro"/>
</dbReference>
<evidence type="ECO:0000256" key="7">
    <source>
        <dbReference type="ARBA" id="ARBA00022833"/>
    </source>
</evidence>
<dbReference type="InterPro" id="IPR008921">
    <property type="entry name" value="DNA_pol3_clamp-load_cplx_C"/>
</dbReference>
<dbReference type="Gene3D" id="1.10.8.60">
    <property type="match status" value="1"/>
</dbReference>
<name>A0A1F7WEJ1_9BACT</name>
<sequence>MSSATLYRKYRPQGWSEVAGQEHVKDTLAFEVSSGRTVHAYLFSGPRGVGKTTTARIFAKAINCLEREDGSSEPCGQCVACLAVTEGGSMDIIEIDAASNRGIDSVRDNIIDNARFSPTRLKNKVFIVDEVHMLTTEAFNALLKTLEEPPANVIFLLATTELHKVPATIVSRCQRFDFRKIPVESVVERLVDISSKEEIEVDREVLLEIARRSEGCLRDAEGLLGKVLASADGDRVTIESVQTVLPRSDWETAASFVGALLAGDTVKALATVGSMLDSGSEPEYLANEALEIIRKTLIAKVSGDVNFLRAKLDESRLVLISSWVGTTTIGSLVRILEILLEKRRDMKGSPLPQLPLELAAVLICQEVNGGSITTSSSPDSVVSGTKTNGRTVAVDTIAAMKSVVAEEDLSAPDPIVVSQTELESGTELNSNKETKKTRESEERTLENEVQFSTSEPLKDEEVVEEIVVTTQPIAIEKSVIEIEIGSVSAKWEEIVKQVSEVSQSLSLLMGAVSPVRMDGNIVELGSCFPFHRDRLNEHKTRDILEAAFSTVLGQKLLVRAVTIERKPEIEHNNVAEETVKAQVDSTGAAPAVQKIAEVFGGRVIS</sequence>
<dbReference type="Pfam" id="PF12169">
    <property type="entry name" value="DNA_pol3_gamma3"/>
    <property type="match status" value="1"/>
</dbReference>
<dbReference type="EC" id="2.7.7.7" evidence="11"/>
<dbReference type="CDD" id="cd00009">
    <property type="entry name" value="AAA"/>
    <property type="match status" value="1"/>
</dbReference>
<dbReference type="CDD" id="cd18137">
    <property type="entry name" value="HLD_clamp_pol_III_gamma_tau"/>
    <property type="match status" value="1"/>
</dbReference>
<keyword evidence="6 11" id="KW-0547">Nucleotide-binding</keyword>
<gene>
    <name evidence="11" type="primary">dnaX</name>
    <name evidence="14" type="ORF">A2480_03000</name>
</gene>
<evidence type="ECO:0000256" key="6">
    <source>
        <dbReference type="ARBA" id="ARBA00022741"/>
    </source>
</evidence>
<comment type="similarity">
    <text evidence="1 11">Belongs to the DnaX/STICHEL family.</text>
</comment>
<dbReference type="Pfam" id="PF13177">
    <property type="entry name" value="DNA_pol3_delta2"/>
    <property type="match status" value="1"/>
</dbReference>
<evidence type="ECO:0000313" key="14">
    <source>
        <dbReference type="EMBL" id="OGM00967.1"/>
    </source>
</evidence>
<evidence type="ECO:0000256" key="1">
    <source>
        <dbReference type="ARBA" id="ARBA00006360"/>
    </source>
</evidence>
<keyword evidence="7" id="KW-0862">Zinc</keyword>
<organism evidence="14 15">
    <name type="scientific">Candidatus Uhrbacteria bacterium RIFOXYC2_FULL_47_19</name>
    <dbReference type="NCBI Taxonomy" id="1802424"/>
    <lineage>
        <taxon>Bacteria</taxon>
        <taxon>Candidatus Uhriibacteriota</taxon>
    </lineage>
</organism>
<dbReference type="GO" id="GO:0009360">
    <property type="term" value="C:DNA polymerase III complex"/>
    <property type="evidence" value="ECO:0007669"/>
    <property type="project" value="InterPro"/>
</dbReference>
<evidence type="ECO:0000256" key="9">
    <source>
        <dbReference type="ARBA" id="ARBA00022932"/>
    </source>
</evidence>
<evidence type="ECO:0000256" key="10">
    <source>
        <dbReference type="ARBA" id="ARBA00049244"/>
    </source>
</evidence>
<evidence type="ECO:0000256" key="11">
    <source>
        <dbReference type="RuleBase" id="RU364063"/>
    </source>
</evidence>